<evidence type="ECO:0000313" key="6">
    <source>
        <dbReference type="Proteomes" id="UP000023152"/>
    </source>
</evidence>
<dbReference type="AlphaFoldDB" id="X6LHZ2"/>
<organism evidence="5 6">
    <name type="scientific">Reticulomyxa filosa</name>
    <dbReference type="NCBI Taxonomy" id="46433"/>
    <lineage>
        <taxon>Eukaryota</taxon>
        <taxon>Sar</taxon>
        <taxon>Rhizaria</taxon>
        <taxon>Retaria</taxon>
        <taxon>Foraminifera</taxon>
        <taxon>Monothalamids</taxon>
        <taxon>Reticulomyxidae</taxon>
        <taxon>Reticulomyxa</taxon>
    </lineage>
</organism>
<dbReference type="OMA" id="MWAGPYG"/>
<dbReference type="PANTHER" id="PTHR43150">
    <property type="entry name" value="HYPERKINETIC, ISOFORM M"/>
    <property type="match status" value="1"/>
</dbReference>
<proteinExistence type="inferred from homology"/>
<evidence type="ECO:0000256" key="3">
    <source>
        <dbReference type="ARBA" id="ARBA00023002"/>
    </source>
</evidence>
<dbReference type="EMBL" id="ASPP01037913">
    <property type="protein sequence ID" value="ETO01578.1"/>
    <property type="molecule type" value="Genomic_DNA"/>
</dbReference>
<dbReference type="GO" id="GO:0016491">
    <property type="term" value="F:oxidoreductase activity"/>
    <property type="evidence" value="ECO:0007669"/>
    <property type="project" value="UniProtKB-KW"/>
</dbReference>
<dbReference type="PANTHER" id="PTHR43150:SF2">
    <property type="entry name" value="HYPERKINETIC, ISOFORM M"/>
    <property type="match status" value="1"/>
</dbReference>
<comment type="caution">
    <text evidence="5">The sequence shown here is derived from an EMBL/GenBank/DDBJ whole genome shotgun (WGS) entry which is preliminary data.</text>
</comment>
<dbReference type="GO" id="GO:0015459">
    <property type="term" value="F:potassium channel regulator activity"/>
    <property type="evidence" value="ECO:0007669"/>
    <property type="project" value="TreeGrafter"/>
</dbReference>
<keyword evidence="6" id="KW-1185">Reference proteome</keyword>
<dbReference type="Gene3D" id="3.20.20.100">
    <property type="entry name" value="NADP-dependent oxidoreductase domain"/>
    <property type="match status" value="1"/>
</dbReference>
<dbReference type="InterPro" id="IPR023210">
    <property type="entry name" value="NADP_OxRdtase_dom"/>
</dbReference>
<dbReference type="InterPro" id="IPR036812">
    <property type="entry name" value="NAD(P)_OxRdtase_dom_sf"/>
</dbReference>
<dbReference type="SUPFAM" id="SSF51430">
    <property type="entry name" value="NAD(P)-linked oxidoreductase"/>
    <property type="match status" value="1"/>
</dbReference>
<dbReference type="Proteomes" id="UP000023152">
    <property type="component" value="Unassembled WGS sequence"/>
</dbReference>
<evidence type="ECO:0000256" key="2">
    <source>
        <dbReference type="ARBA" id="ARBA00022857"/>
    </source>
</evidence>
<evidence type="ECO:0000259" key="4">
    <source>
        <dbReference type="Pfam" id="PF00248"/>
    </source>
</evidence>
<reference evidence="5 6" key="1">
    <citation type="journal article" date="2013" name="Curr. Biol.">
        <title>The Genome of the Foraminiferan Reticulomyxa filosa.</title>
        <authorList>
            <person name="Glockner G."/>
            <person name="Hulsmann N."/>
            <person name="Schleicher M."/>
            <person name="Noegel A.A."/>
            <person name="Eichinger L."/>
            <person name="Gallinger C."/>
            <person name="Pawlowski J."/>
            <person name="Sierra R."/>
            <person name="Euteneuer U."/>
            <person name="Pillet L."/>
            <person name="Moustafa A."/>
            <person name="Platzer M."/>
            <person name="Groth M."/>
            <person name="Szafranski K."/>
            <person name="Schliwa M."/>
        </authorList>
    </citation>
    <scope>NUCLEOTIDE SEQUENCE [LARGE SCALE GENOMIC DNA]</scope>
</reference>
<name>X6LHZ2_RETFI</name>
<dbReference type="OrthoDB" id="2310150at2759"/>
<feature type="domain" description="NADP-dependent oxidoreductase" evidence="4">
    <location>
        <begin position="27"/>
        <end position="322"/>
    </location>
</feature>
<evidence type="ECO:0000313" key="5">
    <source>
        <dbReference type="EMBL" id="ETO01578.1"/>
    </source>
</evidence>
<evidence type="ECO:0000256" key="1">
    <source>
        <dbReference type="ARBA" id="ARBA00006515"/>
    </source>
</evidence>
<dbReference type="GO" id="GO:0008076">
    <property type="term" value="C:voltage-gated potassium channel complex"/>
    <property type="evidence" value="ECO:0007669"/>
    <property type="project" value="TreeGrafter"/>
</dbReference>
<keyword evidence="2" id="KW-0521">NADP</keyword>
<sequence>MFDTTSPKDWKMEYTSLGGTGLQVSRINYFDNAEAYGNPRGNCEILFGEALKQLQKTDPYLYRRTDLVITTKFFWAPSGHPQSIQRRFDYSYNGINEYGTSRKHIMESIDKSLKRLQLDYIDVVYAHRFDALTPVLEVVRAFTDVVKSGKAHYWGTSMWPSWRIIQAFHLAQQYNLIPPIVEQPKYNLFDRHYVEDHYLPVFDHPYNIGTTIWGALDGGILSGKYNSGEVPKGSRLDKASRLTFFDPNIPKHKLEKLQKLQLIAQRLETTVSVLSIAWCLKNKHVSVVLLGATKASQLETFAAIKVQDKLTPSIMQEIEEIIQNKPKLDTNLYGPFFRIPNARL</sequence>
<accession>X6LHZ2</accession>
<dbReference type="Pfam" id="PF00248">
    <property type="entry name" value="Aldo_ket_red"/>
    <property type="match status" value="1"/>
</dbReference>
<dbReference type="GO" id="GO:1901379">
    <property type="term" value="P:regulation of potassium ion transmembrane transport"/>
    <property type="evidence" value="ECO:0007669"/>
    <property type="project" value="TreeGrafter"/>
</dbReference>
<gene>
    <name evidence="5" type="ORF">RFI_35862</name>
</gene>
<protein>
    <submittedName>
        <fullName evidence="5">Oxidoreductase, aldo/keto reductase family protein</fullName>
    </submittedName>
</protein>
<keyword evidence="3" id="KW-0560">Oxidoreductase</keyword>
<dbReference type="GO" id="GO:0044325">
    <property type="term" value="F:transmembrane transporter binding"/>
    <property type="evidence" value="ECO:0007669"/>
    <property type="project" value="TreeGrafter"/>
</dbReference>
<dbReference type="InterPro" id="IPR005399">
    <property type="entry name" value="K_chnl_volt-dep_bsu_KCNAB-rel"/>
</dbReference>
<comment type="similarity">
    <text evidence="1">Belongs to the shaker potassium channel beta subunit family.</text>
</comment>
<dbReference type="PRINTS" id="PR01577">
    <property type="entry name" value="KCNABCHANNEL"/>
</dbReference>